<organism evidence="2 3">
    <name type="scientific">Hymenobacter oligotrophus</name>
    <dbReference type="NCBI Taxonomy" id="2319843"/>
    <lineage>
        <taxon>Bacteria</taxon>
        <taxon>Pseudomonadati</taxon>
        <taxon>Bacteroidota</taxon>
        <taxon>Cytophagia</taxon>
        <taxon>Cytophagales</taxon>
        <taxon>Hymenobacteraceae</taxon>
        <taxon>Hymenobacter</taxon>
    </lineage>
</organism>
<dbReference type="Proteomes" id="UP000262802">
    <property type="component" value="Chromosome"/>
</dbReference>
<feature type="transmembrane region" description="Helical" evidence="1">
    <location>
        <begin position="39"/>
        <end position="60"/>
    </location>
</feature>
<evidence type="ECO:0000313" key="2">
    <source>
        <dbReference type="EMBL" id="AYA37020.1"/>
    </source>
</evidence>
<gene>
    <name evidence="2" type="ORF">D3Y59_08100</name>
</gene>
<evidence type="ECO:0000256" key="1">
    <source>
        <dbReference type="SAM" id="Phobius"/>
    </source>
</evidence>
<dbReference type="EMBL" id="CP032317">
    <property type="protein sequence ID" value="AYA37020.1"/>
    <property type="molecule type" value="Genomic_DNA"/>
</dbReference>
<name>A0A3B7R0Y9_9BACT</name>
<dbReference type="KEGG" id="hyh:D3Y59_08100"/>
<reference evidence="2 3" key="1">
    <citation type="submission" date="2018-09" db="EMBL/GenBank/DDBJ databases">
        <title>Hymenobacter medium sp. nov., isolated from R2A medium.</title>
        <authorList>
            <person name="Yingchao G."/>
        </authorList>
    </citation>
    <scope>NUCLEOTIDE SEQUENCE [LARGE SCALE GENOMIC DNA]</scope>
    <source>
        <strain evidence="3">sh-6</strain>
    </source>
</reference>
<accession>A0A3B7R0Y9</accession>
<dbReference type="RefSeq" id="WP_119444598.1">
    <property type="nucleotide sequence ID" value="NZ_CP032317.1"/>
</dbReference>
<keyword evidence="3" id="KW-1185">Reference proteome</keyword>
<dbReference type="AlphaFoldDB" id="A0A3B7R0Y9"/>
<keyword evidence="1" id="KW-0812">Transmembrane</keyword>
<proteinExistence type="predicted"/>
<protein>
    <submittedName>
        <fullName evidence="2">Uncharacterized protein</fullName>
    </submittedName>
</protein>
<keyword evidence="1" id="KW-0472">Membrane</keyword>
<feature type="transmembrane region" description="Helical" evidence="1">
    <location>
        <begin position="7"/>
        <end position="27"/>
    </location>
</feature>
<keyword evidence="1" id="KW-1133">Transmembrane helix</keyword>
<sequence>MKTLLTFWKLLYLLLGGLVLAGLGVFFKVANLSPLLADGGLLLGLSCALLAKVLLLLLFVRWGWRVNRQLLDA</sequence>
<evidence type="ECO:0000313" key="3">
    <source>
        <dbReference type="Proteomes" id="UP000262802"/>
    </source>
</evidence>